<keyword evidence="2" id="KW-1185">Reference proteome</keyword>
<organism evidence="1 2">
    <name type="scientific">Chondrus crispus</name>
    <name type="common">Carrageen Irish moss</name>
    <name type="synonym">Polymorpha crispa</name>
    <dbReference type="NCBI Taxonomy" id="2769"/>
    <lineage>
        <taxon>Eukaryota</taxon>
        <taxon>Rhodophyta</taxon>
        <taxon>Florideophyceae</taxon>
        <taxon>Rhodymeniophycidae</taxon>
        <taxon>Gigartinales</taxon>
        <taxon>Gigartinaceae</taxon>
        <taxon>Chondrus</taxon>
    </lineage>
</organism>
<sequence>MTSYRQIRSSMFSEHLRKRCALAVSQDLLCNFKMVFTSIYCYTYCVHIRLKNY</sequence>
<reference evidence="2" key="1">
    <citation type="journal article" date="2013" name="Proc. Natl. Acad. Sci. U.S.A.">
        <title>Genome structure and metabolic features in the red seaweed Chondrus crispus shed light on evolution of the Archaeplastida.</title>
        <authorList>
            <person name="Collen J."/>
            <person name="Porcel B."/>
            <person name="Carre W."/>
            <person name="Ball S.G."/>
            <person name="Chaparro C."/>
            <person name="Tonon T."/>
            <person name="Barbeyron T."/>
            <person name="Michel G."/>
            <person name="Noel B."/>
            <person name="Valentin K."/>
            <person name="Elias M."/>
            <person name="Artiguenave F."/>
            <person name="Arun A."/>
            <person name="Aury J.M."/>
            <person name="Barbosa-Neto J.F."/>
            <person name="Bothwell J.H."/>
            <person name="Bouget F.Y."/>
            <person name="Brillet L."/>
            <person name="Cabello-Hurtado F."/>
            <person name="Capella-Gutierrez S."/>
            <person name="Charrier B."/>
            <person name="Cladiere L."/>
            <person name="Cock J.M."/>
            <person name="Coelho S.M."/>
            <person name="Colleoni C."/>
            <person name="Czjzek M."/>
            <person name="Da Silva C."/>
            <person name="Delage L."/>
            <person name="Denoeud F."/>
            <person name="Deschamps P."/>
            <person name="Dittami S.M."/>
            <person name="Gabaldon T."/>
            <person name="Gachon C.M."/>
            <person name="Groisillier A."/>
            <person name="Herve C."/>
            <person name="Jabbari K."/>
            <person name="Katinka M."/>
            <person name="Kloareg B."/>
            <person name="Kowalczyk N."/>
            <person name="Labadie K."/>
            <person name="Leblanc C."/>
            <person name="Lopez P.J."/>
            <person name="McLachlan D.H."/>
            <person name="Meslet-Cladiere L."/>
            <person name="Moustafa A."/>
            <person name="Nehr Z."/>
            <person name="Nyvall Collen P."/>
            <person name="Panaud O."/>
            <person name="Partensky F."/>
            <person name="Poulain J."/>
            <person name="Rensing S.A."/>
            <person name="Rousvoal S."/>
            <person name="Samson G."/>
            <person name="Symeonidi A."/>
            <person name="Weissenbach J."/>
            <person name="Zambounis A."/>
            <person name="Wincker P."/>
            <person name="Boyen C."/>
        </authorList>
    </citation>
    <scope>NUCLEOTIDE SEQUENCE [LARGE SCALE GENOMIC DNA]</scope>
    <source>
        <strain evidence="2">cv. Stackhouse</strain>
    </source>
</reference>
<evidence type="ECO:0000313" key="1">
    <source>
        <dbReference type="EMBL" id="CDF37403.1"/>
    </source>
</evidence>
<proteinExistence type="predicted"/>
<dbReference type="AlphaFoldDB" id="R7QI14"/>
<name>R7QI14_CHOCR</name>
<protein>
    <submittedName>
        <fullName evidence="1">Uncharacterized protein</fullName>
    </submittedName>
</protein>
<dbReference type="Proteomes" id="UP000012073">
    <property type="component" value="Unassembled WGS sequence"/>
</dbReference>
<evidence type="ECO:0000313" key="2">
    <source>
        <dbReference type="Proteomes" id="UP000012073"/>
    </source>
</evidence>
<dbReference type="GeneID" id="17324937"/>
<dbReference type="Gramene" id="CDF37403">
    <property type="protein sequence ID" value="CDF37403"/>
    <property type="gene ID" value="CHC_T00005631001"/>
</dbReference>
<accession>R7QI14</accession>
<dbReference type="KEGG" id="ccp:CHC_T00005631001"/>
<dbReference type="RefSeq" id="XP_005717222.1">
    <property type="nucleotide sequence ID" value="XM_005717165.1"/>
</dbReference>
<dbReference type="EMBL" id="HG001835">
    <property type="protein sequence ID" value="CDF37403.1"/>
    <property type="molecule type" value="Genomic_DNA"/>
</dbReference>
<gene>
    <name evidence="1" type="ORF">CHC_T00005631001</name>
</gene>